<evidence type="ECO:0000313" key="1">
    <source>
        <dbReference type="EMBL" id="GAJ22827.1"/>
    </source>
</evidence>
<name>X1VR07_9ZZZZ</name>
<feature type="non-terminal residue" evidence="1">
    <location>
        <position position="1"/>
    </location>
</feature>
<proteinExistence type="predicted"/>
<comment type="caution">
    <text evidence="1">The sequence shown here is derived from an EMBL/GenBank/DDBJ whole genome shotgun (WGS) entry which is preliminary data.</text>
</comment>
<gene>
    <name evidence="1" type="ORF">S12H4_55728</name>
</gene>
<protein>
    <submittedName>
        <fullName evidence="1">Uncharacterized protein</fullName>
    </submittedName>
</protein>
<dbReference type="AlphaFoldDB" id="X1VR07"/>
<reference evidence="1" key="1">
    <citation type="journal article" date="2014" name="Front. Microbiol.">
        <title>High frequency of phylogenetically diverse reductive dehalogenase-homologous genes in deep subseafloor sedimentary metagenomes.</title>
        <authorList>
            <person name="Kawai M."/>
            <person name="Futagami T."/>
            <person name="Toyoda A."/>
            <person name="Takaki Y."/>
            <person name="Nishi S."/>
            <person name="Hori S."/>
            <person name="Arai W."/>
            <person name="Tsubouchi T."/>
            <person name="Morono Y."/>
            <person name="Uchiyama I."/>
            <person name="Ito T."/>
            <person name="Fujiyama A."/>
            <person name="Inagaki F."/>
            <person name="Takami H."/>
        </authorList>
    </citation>
    <scope>NUCLEOTIDE SEQUENCE</scope>
    <source>
        <strain evidence="1">Expedition CK06-06</strain>
    </source>
</reference>
<organism evidence="1">
    <name type="scientific">marine sediment metagenome</name>
    <dbReference type="NCBI Taxonomy" id="412755"/>
    <lineage>
        <taxon>unclassified sequences</taxon>
        <taxon>metagenomes</taxon>
        <taxon>ecological metagenomes</taxon>
    </lineage>
</organism>
<accession>X1VR07</accession>
<sequence>SSDNLIYYCNLKLMNAGDIKNDLKNIKSWMLGQQTKNIGYSIKQIIPENKITTIKKYPLLNQFLQIPSEHIKNVFFTIIVGITLIVKPEWLEKLITEFLK</sequence>
<dbReference type="EMBL" id="BARW01035785">
    <property type="protein sequence ID" value="GAJ22827.1"/>
    <property type="molecule type" value="Genomic_DNA"/>
</dbReference>